<protein>
    <submittedName>
        <fullName evidence="3">Ubiquinol-cytochrome C chaperone-domain-containing protein</fullName>
    </submittedName>
</protein>
<evidence type="ECO:0000256" key="1">
    <source>
        <dbReference type="ARBA" id="ARBA00006407"/>
    </source>
</evidence>
<feature type="domain" description="Ubiquinol-cytochrome c chaperone" evidence="2">
    <location>
        <begin position="154"/>
        <end position="289"/>
    </location>
</feature>
<accession>A0AAE0ICL4</accession>
<comment type="similarity">
    <text evidence="1">Belongs to the CBP3 family.</text>
</comment>
<dbReference type="Pfam" id="PF03981">
    <property type="entry name" value="Ubiq_cyt_C_chap"/>
    <property type="match status" value="1"/>
</dbReference>
<evidence type="ECO:0000259" key="2">
    <source>
        <dbReference type="Pfam" id="PF03981"/>
    </source>
</evidence>
<proteinExistence type="inferred from homology"/>
<dbReference type="PANTHER" id="PTHR12184:SF1">
    <property type="entry name" value="UBIQUINOL-CYTOCHROME-C REDUCTASE COMPLEX ASSEMBLY FACTOR 1"/>
    <property type="match status" value="1"/>
</dbReference>
<sequence length="347" mass="38765">MACRSCKSSLGLLPRSTTSSSPLSSNLLRPGFVVDTGSQSCAAANAAGRTFSQSTHTSQSQHYQQVRRLHATRQCRDDNPKPKFSLGRAIRESVGLGRLNTYVSYGITERLVKQCIRQADYTISKELRKNEAVPLAADGEEIGESTGESIWHDNFHLPPTFSTWSHVTMLHMYLLVVRLRCMEKDTWQLWQNQLVDHFFHEAEVKMDMTHDLSSRTLRQRYLRDLFTQWRGVVMAYDEGLVKGDAVMAAAVWRNVFKAREDVDVRALAAIVSWMRSCLKVLERQELEDLTFITSSLFAKRVLGELAVVDIPSNSLPSVAAVAPQPAIAAGKVAAGKKSADPPRLSRS</sequence>
<gene>
    <name evidence="3" type="ORF">B0H66DRAFT_206694</name>
</gene>
<reference evidence="3" key="2">
    <citation type="submission" date="2023-06" db="EMBL/GenBank/DDBJ databases">
        <authorList>
            <consortium name="Lawrence Berkeley National Laboratory"/>
            <person name="Haridas S."/>
            <person name="Hensen N."/>
            <person name="Bonometti L."/>
            <person name="Westerberg I."/>
            <person name="Brannstrom I.O."/>
            <person name="Guillou S."/>
            <person name="Cros-Aarteil S."/>
            <person name="Calhoun S."/>
            <person name="Kuo A."/>
            <person name="Mondo S."/>
            <person name="Pangilinan J."/>
            <person name="Riley R."/>
            <person name="Labutti K."/>
            <person name="Andreopoulos B."/>
            <person name="Lipzen A."/>
            <person name="Chen C."/>
            <person name="Yanf M."/>
            <person name="Daum C."/>
            <person name="Ng V."/>
            <person name="Clum A."/>
            <person name="Steindorff A."/>
            <person name="Ohm R."/>
            <person name="Martin F."/>
            <person name="Silar P."/>
            <person name="Natvig D."/>
            <person name="Lalanne C."/>
            <person name="Gautier V."/>
            <person name="Ament-Velasquez S.L."/>
            <person name="Kruys A."/>
            <person name="Hutchinson M.I."/>
            <person name="Powell A.J."/>
            <person name="Barry K."/>
            <person name="Miller A.N."/>
            <person name="Grigoriev I.V."/>
            <person name="Debuchy R."/>
            <person name="Gladieux P."/>
            <person name="Thoren M.H."/>
            <person name="Johannesson H."/>
        </authorList>
    </citation>
    <scope>NUCLEOTIDE SEQUENCE</scope>
    <source>
        <strain evidence="3">CBS 118394</strain>
    </source>
</reference>
<dbReference type="GO" id="GO:0005739">
    <property type="term" value="C:mitochondrion"/>
    <property type="evidence" value="ECO:0007669"/>
    <property type="project" value="TreeGrafter"/>
</dbReference>
<name>A0AAE0ICL4_9PEZI</name>
<keyword evidence="4" id="KW-1185">Reference proteome</keyword>
<dbReference type="AlphaFoldDB" id="A0AAE0ICL4"/>
<dbReference type="InterPro" id="IPR007129">
    <property type="entry name" value="Ubiqinol_cyt_c_chaperone_CPB3"/>
</dbReference>
<evidence type="ECO:0000313" key="4">
    <source>
        <dbReference type="Proteomes" id="UP001283341"/>
    </source>
</evidence>
<comment type="caution">
    <text evidence="3">The sequence shown here is derived from an EMBL/GenBank/DDBJ whole genome shotgun (WGS) entry which is preliminary data.</text>
</comment>
<dbReference type="EMBL" id="JAUEDM010000003">
    <property type="protein sequence ID" value="KAK3322508.1"/>
    <property type="molecule type" value="Genomic_DNA"/>
</dbReference>
<organism evidence="3 4">
    <name type="scientific">Apodospora peruviana</name>
    <dbReference type="NCBI Taxonomy" id="516989"/>
    <lineage>
        <taxon>Eukaryota</taxon>
        <taxon>Fungi</taxon>
        <taxon>Dikarya</taxon>
        <taxon>Ascomycota</taxon>
        <taxon>Pezizomycotina</taxon>
        <taxon>Sordariomycetes</taxon>
        <taxon>Sordariomycetidae</taxon>
        <taxon>Sordariales</taxon>
        <taxon>Lasiosphaeriaceae</taxon>
        <taxon>Apodospora</taxon>
    </lineage>
</organism>
<dbReference type="Proteomes" id="UP001283341">
    <property type="component" value="Unassembled WGS sequence"/>
</dbReference>
<dbReference type="PANTHER" id="PTHR12184">
    <property type="entry name" value="UBIQUINOL-CYTOCHROME C REDUCTASE COMPLEX ASSEMBLY FACTOR 1 FAMILY MEMBER"/>
    <property type="match status" value="1"/>
</dbReference>
<dbReference type="InterPro" id="IPR021150">
    <property type="entry name" value="Ubiq_cyt_c_chap"/>
</dbReference>
<reference evidence="3" key="1">
    <citation type="journal article" date="2023" name="Mol. Phylogenet. Evol.">
        <title>Genome-scale phylogeny and comparative genomics of the fungal order Sordariales.</title>
        <authorList>
            <person name="Hensen N."/>
            <person name="Bonometti L."/>
            <person name="Westerberg I."/>
            <person name="Brannstrom I.O."/>
            <person name="Guillou S."/>
            <person name="Cros-Aarteil S."/>
            <person name="Calhoun S."/>
            <person name="Haridas S."/>
            <person name="Kuo A."/>
            <person name="Mondo S."/>
            <person name="Pangilinan J."/>
            <person name="Riley R."/>
            <person name="LaButti K."/>
            <person name="Andreopoulos B."/>
            <person name="Lipzen A."/>
            <person name="Chen C."/>
            <person name="Yan M."/>
            <person name="Daum C."/>
            <person name="Ng V."/>
            <person name="Clum A."/>
            <person name="Steindorff A."/>
            <person name="Ohm R.A."/>
            <person name="Martin F."/>
            <person name="Silar P."/>
            <person name="Natvig D.O."/>
            <person name="Lalanne C."/>
            <person name="Gautier V."/>
            <person name="Ament-Velasquez S.L."/>
            <person name="Kruys A."/>
            <person name="Hutchinson M.I."/>
            <person name="Powell A.J."/>
            <person name="Barry K."/>
            <person name="Miller A.N."/>
            <person name="Grigoriev I.V."/>
            <person name="Debuchy R."/>
            <person name="Gladieux P."/>
            <person name="Hiltunen Thoren M."/>
            <person name="Johannesson H."/>
        </authorList>
    </citation>
    <scope>NUCLEOTIDE SEQUENCE</scope>
    <source>
        <strain evidence="3">CBS 118394</strain>
    </source>
</reference>
<evidence type="ECO:0000313" key="3">
    <source>
        <dbReference type="EMBL" id="KAK3322508.1"/>
    </source>
</evidence>
<dbReference type="GO" id="GO:0034551">
    <property type="term" value="P:mitochondrial respiratory chain complex III assembly"/>
    <property type="evidence" value="ECO:0007669"/>
    <property type="project" value="TreeGrafter"/>
</dbReference>